<dbReference type="AlphaFoldDB" id="A0A8J7S7U8"/>
<dbReference type="NCBIfam" id="TIGR03753">
    <property type="entry name" value="blh_monoox"/>
    <property type="match status" value="1"/>
</dbReference>
<organism evidence="2 3">
    <name type="scientific">Natronogracilivirga saccharolytica</name>
    <dbReference type="NCBI Taxonomy" id="2812953"/>
    <lineage>
        <taxon>Bacteria</taxon>
        <taxon>Pseudomonadati</taxon>
        <taxon>Balneolota</taxon>
        <taxon>Balneolia</taxon>
        <taxon>Balneolales</taxon>
        <taxon>Cyclonatronaceae</taxon>
        <taxon>Natronogracilivirga</taxon>
    </lineage>
</organism>
<reference evidence="2" key="1">
    <citation type="submission" date="2021-02" db="EMBL/GenBank/DDBJ databases">
        <title>Natronogracilivirga saccharolytica gen. nov. sp. nov. a new anaerobic, haloalkiliphilic carbohydrate-fermenting bacterium from soda lake and proposing of Cyclonatronumiaceae fam. nov. in the phylum Balneolaeota.</title>
        <authorList>
            <person name="Zhilina T.N."/>
            <person name="Sorokin D.Y."/>
            <person name="Zavarzina D.G."/>
            <person name="Toshchakov S.V."/>
            <person name="Kublanov I.V."/>
        </authorList>
    </citation>
    <scope>NUCLEOTIDE SEQUENCE</scope>
    <source>
        <strain evidence="2">Z-1702</strain>
    </source>
</reference>
<dbReference type="EC" id="1.13.11.63" evidence="1"/>
<keyword evidence="3" id="KW-1185">Reference proteome</keyword>
<dbReference type="EMBL" id="JAFIDN010000002">
    <property type="protein sequence ID" value="MBP3191828.1"/>
    <property type="molecule type" value="Genomic_DNA"/>
</dbReference>
<keyword evidence="1" id="KW-0560">Oxidoreductase</keyword>
<dbReference type="GO" id="GO:0003834">
    <property type="term" value="F:beta-carotene 15,15'-dioxygenase activity"/>
    <property type="evidence" value="ECO:0007669"/>
    <property type="project" value="UniProtKB-EC"/>
</dbReference>
<feature type="transmembrane region" description="Helical" evidence="1">
    <location>
        <begin position="33"/>
        <end position="52"/>
    </location>
</feature>
<accession>A0A8J7S7U8</accession>
<comment type="subcellular location">
    <subcellularLocation>
        <location evidence="1">Cell membrane</location>
        <topology evidence="1">Multi-pass membrane protein</topology>
    </subcellularLocation>
</comment>
<feature type="transmembrane region" description="Helical" evidence="1">
    <location>
        <begin position="167"/>
        <end position="187"/>
    </location>
</feature>
<dbReference type="RefSeq" id="WP_210510626.1">
    <property type="nucleotide sequence ID" value="NZ_JAFIDN010000002.1"/>
</dbReference>
<feature type="transmembrane region" description="Helical" evidence="1">
    <location>
        <begin position="280"/>
        <end position="299"/>
    </location>
</feature>
<comment type="caution">
    <text evidence="2">The sequence shown here is derived from an EMBL/GenBank/DDBJ whole genome shotgun (WGS) entry which is preliminary data.</text>
</comment>
<comment type="cofactor">
    <cofactor evidence="1">
        <name>Fe(2+)</name>
        <dbReference type="ChEBI" id="CHEBI:29033"/>
    </cofactor>
</comment>
<dbReference type="GO" id="GO:0016121">
    <property type="term" value="P:carotene catabolic process"/>
    <property type="evidence" value="ECO:0007669"/>
    <property type="project" value="UniProtKB-UniRule"/>
</dbReference>
<feature type="transmembrane region" description="Helical" evidence="1">
    <location>
        <begin position="7"/>
        <end position="27"/>
    </location>
</feature>
<dbReference type="InterPro" id="IPR022270">
    <property type="entry name" value="Blh_diox"/>
</dbReference>
<dbReference type="HAMAP" id="MF_02093">
    <property type="entry name" value="Beta_carotene_diox"/>
    <property type="match status" value="1"/>
</dbReference>
<comment type="catalytic activity">
    <reaction evidence="1">
        <text>all-trans-beta-carotene + O2 = 2 all-trans-retinal</text>
        <dbReference type="Rhea" id="RHEA:32887"/>
        <dbReference type="ChEBI" id="CHEBI:15379"/>
        <dbReference type="ChEBI" id="CHEBI:17579"/>
        <dbReference type="ChEBI" id="CHEBI:17898"/>
        <dbReference type="EC" id="1.13.11.63"/>
    </reaction>
</comment>
<feature type="binding site" evidence="1">
    <location>
        <position position="106"/>
    </location>
    <ligand>
        <name>Fe cation</name>
        <dbReference type="ChEBI" id="CHEBI:24875"/>
    </ligand>
</feature>
<name>A0A8J7S7U8_9BACT</name>
<comment type="function">
    <text evidence="1">Catalyzes the cleavage of beta-carotene at its central double bond (15,15') to yield two molecules of all-trans-retinal.</text>
</comment>
<evidence type="ECO:0000256" key="1">
    <source>
        <dbReference type="HAMAP-Rule" id="MF_02093"/>
    </source>
</evidence>
<evidence type="ECO:0000313" key="3">
    <source>
        <dbReference type="Proteomes" id="UP000673975"/>
    </source>
</evidence>
<keyword evidence="1" id="KW-0472">Membrane</keyword>
<feature type="binding site" evidence="1">
    <location>
        <position position="49"/>
    </location>
    <ligand>
        <name>Fe cation</name>
        <dbReference type="ChEBI" id="CHEBI:24875"/>
    </ligand>
</feature>
<dbReference type="GO" id="GO:0010436">
    <property type="term" value="F:carotenoid dioxygenase activity"/>
    <property type="evidence" value="ECO:0007669"/>
    <property type="project" value="UniProtKB-UniRule"/>
</dbReference>
<feature type="transmembrane region" description="Helical" evidence="1">
    <location>
        <begin position="253"/>
        <end position="274"/>
    </location>
</feature>
<keyword evidence="1" id="KW-0812">Transmembrane</keyword>
<proteinExistence type="inferred from homology"/>
<keyword evidence="1" id="KW-1133">Transmembrane helix</keyword>
<dbReference type="Pfam" id="PF15461">
    <property type="entry name" value="BCD"/>
    <property type="match status" value="1"/>
</dbReference>
<feature type="transmembrane region" description="Helical" evidence="1">
    <location>
        <begin position="202"/>
        <end position="223"/>
    </location>
</feature>
<comment type="similarity">
    <text evidence="1">Belongs to the Brp/Blh beta-carotene diooxygenase family.</text>
</comment>
<sequence>MRHSSKVMVWSVVLVTIVMILFSSLFSDTAANWSLWIVLASVVLVGIPHGAIDHIMAEKIYGLDASWRGRALFYGMYFGLMILVGGLWLIQPVLGLLFFFAISIYHFGQADMEDFLTHESSGFTWYITRGLFIIGLIVFSDTTVSYPIMAKAVNTDAAAISHLLPDAGVMLSFVTVIYGSVFFYAWLTNRLQNGMRFLADSLLLTALFLFTGPMIGFAVYFALWHSAGHVFEMQRYLGEQNEPMSLLQFYKSAAPFTLISLAGLALLAAVNHAFGMEEQFIALMFILISVLTLPHMVIVDKMYGEAGS</sequence>
<feature type="binding site" evidence="1">
    <location>
        <position position="229"/>
    </location>
    <ligand>
        <name>Fe cation</name>
        <dbReference type="ChEBI" id="CHEBI:24875"/>
    </ligand>
</feature>
<feature type="transmembrane region" description="Helical" evidence="1">
    <location>
        <begin position="125"/>
        <end position="146"/>
    </location>
</feature>
<feature type="binding site" evidence="1">
    <location>
        <position position="225"/>
    </location>
    <ligand>
        <name>Fe cation</name>
        <dbReference type="ChEBI" id="CHEBI:24875"/>
    </ligand>
</feature>
<keyword evidence="1" id="KW-1003">Cell membrane</keyword>
<dbReference type="Proteomes" id="UP000673975">
    <property type="component" value="Unassembled WGS sequence"/>
</dbReference>
<protein>
    <recommendedName>
        <fullName evidence="1">Probable beta-carotene 15,15'-dioxygenase</fullName>
        <ecNumber evidence="1">1.13.11.63</ecNumber>
    </recommendedName>
</protein>
<feature type="transmembrane region" description="Helical" evidence="1">
    <location>
        <begin position="72"/>
        <end position="105"/>
    </location>
</feature>
<keyword evidence="1" id="KW-0479">Metal-binding</keyword>
<evidence type="ECO:0000313" key="2">
    <source>
        <dbReference type="EMBL" id="MBP3191828.1"/>
    </source>
</evidence>
<dbReference type="GO" id="GO:0005506">
    <property type="term" value="F:iron ion binding"/>
    <property type="evidence" value="ECO:0007669"/>
    <property type="project" value="UniProtKB-UniRule"/>
</dbReference>
<keyword evidence="1" id="KW-0408">Iron</keyword>
<keyword evidence="1" id="KW-0223">Dioxygenase</keyword>
<gene>
    <name evidence="2" type="ORF">NATSA_04035</name>
</gene>
<dbReference type="GO" id="GO:0005886">
    <property type="term" value="C:plasma membrane"/>
    <property type="evidence" value="ECO:0007669"/>
    <property type="project" value="UniProtKB-SubCell"/>
</dbReference>